<feature type="region of interest" description="Disordered" evidence="1">
    <location>
        <begin position="1"/>
        <end position="26"/>
    </location>
</feature>
<dbReference type="STRING" id="1314777.A0A164UW19"/>
<dbReference type="Proteomes" id="UP000076722">
    <property type="component" value="Unassembled WGS sequence"/>
</dbReference>
<name>A0A164UW19_9AGAM</name>
<protein>
    <submittedName>
        <fullName evidence="2">Uncharacterized protein</fullName>
    </submittedName>
</protein>
<organism evidence="2 3">
    <name type="scientific">Sistotremastrum niveocremeum HHB9708</name>
    <dbReference type="NCBI Taxonomy" id="1314777"/>
    <lineage>
        <taxon>Eukaryota</taxon>
        <taxon>Fungi</taxon>
        <taxon>Dikarya</taxon>
        <taxon>Basidiomycota</taxon>
        <taxon>Agaricomycotina</taxon>
        <taxon>Agaricomycetes</taxon>
        <taxon>Sistotremastrales</taxon>
        <taxon>Sistotremastraceae</taxon>
        <taxon>Sertulicium</taxon>
        <taxon>Sertulicium niveocremeum</taxon>
    </lineage>
</organism>
<reference evidence="2 3" key="1">
    <citation type="journal article" date="2016" name="Mol. Biol. Evol.">
        <title>Comparative Genomics of Early-Diverging Mushroom-Forming Fungi Provides Insights into the Origins of Lignocellulose Decay Capabilities.</title>
        <authorList>
            <person name="Nagy L.G."/>
            <person name="Riley R."/>
            <person name="Tritt A."/>
            <person name="Adam C."/>
            <person name="Daum C."/>
            <person name="Floudas D."/>
            <person name="Sun H."/>
            <person name="Yadav J.S."/>
            <person name="Pangilinan J."/>
            <person name="Larsson K.H."/>
            <person name="Matsuura K."/>
            <person name="Barry K."/>
            <person name="Labutti K."/>
            <person name="Kuo R."/>
            <person name="Ohm R.A."/>
            <person name="Bhattacharya S.S."/>
            <person name="Shirouzu T."/>
            <person name="Yoshinaga Y."/>
            <person name="Martin F.M."/>
            <person name="Grigoriev I.V."/>
            <person name="Hibbett D.S."/>
        </authorList>
    </citation>
    <scope>NUCLEOTIDE SEQUENCE [LARGE SCALE GENOMIC DNA]</scope>
    <source>
        <strain evidence="2 3">HHB9708</strain>
    </source>
</reference>
<evidence type="ECO:0000313" key="3">
    <source>
        <dbReference type="Proteomes" id="UP000076722"/>
    </source>
</evidence>
<proteinExistence type="predicted"/>
<feature type="compositionally biased region" description="Pro residues" evidence="1">
    <location>
        <begin position="270"/>
        <end position="296"/>
    </location>
</feature>
<feature type="compositionally biased region" description="Basic and acidic residues" evidence="1">
    <location>
        <begin position="246"/>
        <end position="258"/>
    </location>
</feature>
<feature type="region of interest" description="Disordered" evidence="1">
    <location>
        <begin position="195"/>
        <end position="296"/>
    </location>
</feature>
<dbReference type="EMBL" id="KV419407">
    <property type="protein sequence ID" value="KZS93586.1"/>
    <property type="molecule type" value="Genomic_DNA"/>
</dbReference>
<gene>
    <name evidence="2" type="ORF">SISNIDRAFT_508085</name>
</gene>
<keyword evidence="3" id="KW-1185">Reference proteome</keyword>
<evidence type="ECO:0000313" key="2">
    <source>
        <dbReference type="EMBL" id="KZS93586.1"/>
    </source>
</evidence>
<sequence length="368" mass="39988">MAPTTSNDEHILEAHNGIPKTPKKNWRQISGGLKKLERSKNGRYVSTKNKQTVAQEDTRIEVSHIIICPVAEGDDSMDPPSLHPAGIEQLVRDGLAVDRDGDGPIYLEKEWTQEQVFSYVLELMAHLRRYAIRVGIETNEMFVGARKTGSHFGILPKNPSFSVARFEFITKGQRFRGARPPLLLARSSAVRQSLSKGRLARWKNGGWKEPVSGKGKGKAGSGGDTSDDLASEEPLSTVLEKRLKRKAQEDESDNDRPLQPHKKKRSRSPTPFPSPAPSPEPEAPPAEPVPVPAPVPAPVVVAAPAPVVVPVPAPVVVPVPAPIAAAAPAVVNPPAVIVIPDSPPAHRLRRRRVRPVFEQASTSFDPFA</sequence>
<dbReference type="AlphaFoldDB" id="A0A164UW19"/>
<evidence type="ECO:0000256" key="1">
    <source>
        <dbReference type="SAM" id="MobiDB-lite"/>
    </source>
</evidence>
<accession>A0A164UW19</accession>